<feature type="compositionally biased region" description="Basic residues" evidence="9">
    <location>
        <begin position="425"/>
        <end position="438"/>
    </location>
</feature>
<dbReference type="EC" id="3.2.2.-" evidence="8"/>
<dbReference type="Gene3D" id="1.10.1670.10">
    <property type="entry name" value="Helix-hairpin-Helix base-excision DNA repair enzymes (C-terminal)"/>
    <property type="match status" value="1"/>
</dbReference>
<keyword evidence="4 8" id="KW-0234">DNA repair</keyword>
<feature type="compositionally biased region" description="Polar residues" evidence="9">
    <location>
        <begin position="33"/>
        <end position="48"/>
    </location>
</feature>
<keyword evidence="3 8" id="KW-0378">Hydrolase</keyword>
<dbReference type="InterPro" id="IPR030841">
    <property type="entry name" value="NTH1"/>
</dbReference>
<feature type="compositionally biased region" description="Low complexity" evidence="9">
    <location>
        <begin position="13"/>
        <end position="27"/>
    </location>
</feature>
<dbReference type="InterPro" id="IPR003265">
    <property type="entry name" value="HhH-GPD_domain"/>
</dbReference>
<keyword evidence="2 8" id="KW-0227">DNA damage</keyword>
<dbReference type="OrthoDB" id="2099276at2759"/>
<evidence type="ECO:0000256" key="1">
    <source>
        <dbReference type="ARBA" id="ARBA00008343"/>
    </source>
</evidence>
<dbReference type="InterPro" id="IPR000445">
    <property type="entry name" value="HhH_motif"/>
</dbReference>
<keyword evidence="5 8" id="KW-0456">Lyase</keyword>
<proteinExistence type="inferred from homology"/>
<dbReference type="CDD" id="cd00056">
    <property type="entry name" value="ENDO3c"/>
    <property type="match status" value="1"/>
</dbReference>
<dbReference type="SUPFAM" id="SSF48150">
    <property type="entry name" value="DNA-glycosylase"/>
    <property type="match status" value="1"/>
</dbReference>
<dbReference type="AlphaFoldDB" id="A0A4Y7TQN6"/>
<dbReference type="InterPro" id="IPR023170">
    <property type="entry name" value="HhH_base_excis_C"/>
</dbReference>
<keyword evidence="8" id="KW-0539">Nucleus</keyword>
<dbReference type="STRING" id="71717.A0A4Y7TQN6"/>
<feature type="region of interest" description="Disordered" evidence="9">
    <location>
        <begin position="1"/>
        <end position="98"/>
    </location>
</feature>
<dbReference type="FunFam" id="1.10.340.30:FF:000001">
    <property type="entry name" value="Endonuclease III"/>
    <property type="match status" value="1"/>
</dbReference>
<evidence type="ECO:0000256" key="4">
    <source>
        <dbReference type="ARBA" id="ARBA00023204"/>
    </source>
</evidence>
<dbReference type="GO" id="GO:0006289">
    <property type="term" value="P:nucleotide-excision repair"/>
    <property type="evidence" value="ECO:0007669"/>
    <property type="project" value="TreeGrafter"/>
</dbReference>
<evidence type="ECO:0000256" key="5">
    <source>
        <dbReference type="ARBA" id="ARBA00023239"/>
    </source>
</evidence>
<keyword evidence="6 8" id="KW-0326">Glycosidase</keyword>
<dbReference type="Pfam" id="PF00730">
    <property type="entry name" value="HhH-GPD"/>
    <property type="match status" value="1"/>
</dbReference>
<evidence type="ECO:0000313" key="11">
    <source>
        <dbReference type="EMBL" id="TEB36238.1"/>
    </source>
</evidence>
<dbReference type="Proteomes" id="UP000298030">
    <property type="component" value="Unassembled WGS sequence"/>
</dbReference>
<feature type="region of interest" description="Disordered" evidence="9">
    <location>
        <begin position="422"/>
        <end position="446"/>
    </location>
</feature>
<dbReference type="GO" id="GO:0003677">
    <property type="term" value="F:DNA binding"/>
    <property type="evidence" value="ECO:0007669"/>
    <property type="project" value="UniProtKB-UniRule"/>
</dbReference>
<comment type="subcellular location">
    <subcellularLocation>
        <location evidence="8">Nucleus</location>
    </subcellularLocation>
    <subcellularLocation>
        <location evidence="8">Mitochondrion</location>
    </subcellularLocation>
</comment>
<organism evidence="11 12">
    <name type="scientific">Coprinellus micaceus</name>
    <name type="common">Glistening ink-cap mushroom</name>
    <name type="synonym">Coprinus micaceus</name>
    <dbReference type="NCBI Taxonomy" id="71717"/>
    <lineage>
        <taxon>Eukaryota</taxon>
        <taxon>Fungi</taxon>
        <taxon>Dikarya</taxon>
        <taxon>Basidiomycota</taxon>
        <taxon>Agaricomycotina</taxon>
        <taxon>Agaricomycetes</taxon>
        <taxon>Agaricomycetidae</taxon>
        <taxon>Agaricales</taxon>
        <taxon>Agaricineae</taxon>
        <taxon>Psathyrellaceae</taxon>
        <taxon>Coprinellus</taxon>
    </lineage>
</organism>
<keyword evidence="12" id="KW-1185">Reference proteome</keyword>
<protein>
    <recommendedName>
        <fullName evidence="8">Endonuclease III homolog</fullName>
        <ecNumber evidence="8">3.2.2.-</ecNumber>
        <ecNumber evidence="8">4.2.99.18</ecNumber>
    </recommendedName>
    <alternativeName>
        <fullName evidence="8">Bifunctional DNA N-glycosylase/DNA-(apurinic or apyrimidinic site) lyase</fullName>
        <shortName evidence="8">DNA glycosylase/AP lyase</shortName>
    </alternativeName>
</protein>
<comment type="catalytic activity">
    <reaction evidence="7 8">
        <text>2'-deoxyribonucleotide-(2'-deoxyribose 5'-phosphate)-2'-deoxyribonucleotide-DNA = a 3'-end 2'-deoxyribonucleotide-(2,3-dehydro-2,3-deoxyribose 5'-phosphate)-DNA + a 5'-end 5'-phospho-2'-deoxyribonucleoside-DNA + H(+)</text>
        <dbReference type="Rhea" id="RHEA:66592"/>
        <dbReference type="Rhea" id="RHEA-COMP:13180"/>
        <dbReference type="Rhea" id="RHEA-COMP:16897"/>
        <dbReference type="Rhea" id="RHEA-COMP:17067"/>
        <dbReference type="ChEBI" id="CHEBI:15378"/>
        <dbReference type="ChEBI" id="CHEBI:136412"/>
        <dbReference type="ChEBI" id="CHEBI:157695"/>
        <dbReference type="ChEBI" id="CHEBI:167181"/>
        <dbReference type="EC" id="4.2.99.18"/>
    </reaction>
</comment>
<accession>A0A4Y7TQN6</accession>
<reference evidence="11 12" key="1">
    <citation type="journal article" date="2019" name="Nat. Ecol. Evol.">
        <title>Megaphylogeny resolves global patterns of mushroom evolution.</title>
        <authorList>
            <person name="Varga T."/>
            <person name="Krizsan K."/>
            <person name="Foldi C."/>
            <person name="Dima B."/>
            <person name="Sanchez-Garcia M."/>
            <person name="Sanchez-Ramirez S."/>
            <person name="Szollosi G.J."/>
            <person name="Szarkandi J.G."/>
            <person name="Papp V."/>
            <person name="Albert L."/>
            <person name="Andreopoulos W."/>
            <person name="Angelini C."/>
            <person name="Antonin V."/>
            <person name="Barry K.W."/>
            <person name="Bougher N.L."/>
            <person name="Buchanan P."/>
            <person name="Buyck B."/>
            <person name="Bense V."/>
            <person name="Catcheside P."/>
            <person name="Chovatia M."/>
            <person name="Cooper J."/>
            <person name="Damon W."/>
            <person name="Desjardin D."/>
            <person name="Finy P."/>
            <person name="Geml J."/>
            <person name="Haridas S."/>
            <person name="Hughes K."/>
            <person name="Justo A."/>
            <person name="Karasinski D."/>
            <person name="Kautmanova I."/>
            <person name="Kiss B."/>
            <person name="Kocsube S."/>
            <person name="Kotiranta H."/>
            <person name="LaButti K.M."/>
            <person name="Lechner B.E."/>
            <person name="Liimatainen K."/>
            <person name="Lipzen A."/>
            <person name="Lukacs Z."/>
            <person name="Mihaltcheva S."/>
            <person name="Morgado L.N."/>
            <person name="Niskanen T."/>
            <person name="Noordeloos M.E."/>
            <person name="Ohm R.A."/>
            <person name="Ortiz-Santana B."/>
            <person name="Ovrebo C."/>
            <person name="Racz N."/>
            <person name="Riley R."/>
            <person name="Savchenko A."/>
            <person name="Shiryaev A."/>
            <person name="Soop K."/>
            <person name="Spirin V."/>
            <person name="Szebenyi C."/>
            <person name="Tomsovsky M."/>
            <person name="Tulloss R.E."/>
            <person name="Uehling J."/>
            <person name="Grigoriev I.V."/>
            <person name="Vagvolgyi C."/>
            <person name="Papp T."/>
            <person name="Martin F.M."/>
            <person name="Miettinen O."/>
            <person name="Hibbett D.S."/>
            <person name="Nagy L.G."/>
        </authorList>
    </citation>
    <scope>NUCLEOTIDE SEQUENCE [LARGE SCALE GENOMIC DNA]</scope>
    <source>
        <strain evidence="11 12">FP101781</strain>
    </source>
</reference>
<comment type="similarity">
    <text evidence="1 8">Belongs to the Nth/MutY family.</text>
</comment>
<dbReference type="PANTHER" id="PTHR43286:SF1">
    <property type="entry name" value="ENDONUCLEASE III-LIKE PROTEIN 1"/>
    <property type="match status" value="1"/>
</dbReference>
<evidence type="ECO:0000259" key="10">
    <source>
        <dbReference type="SMART" id="SM00478"/>
    </source>
</evidence>
<evidence type="ECO:0000256" key="7">
    <source>
        <dbReference type="ARBA" id="ARBA00044632"/>
    </source>
</evidence>
<dbReference type="GO" id="GO:0005634">
    <property type="term" value="C:nucleus"/>
    <property type="evidence" value="ECO:0007669"/>
    <property type="project" value="UniProtKB-SubCell"/>
</dbReference>
<comment type="function">
    <text evidence="8">Bifunctional DNA N-glycosylase with associated apurinic/apyrimidinic (AP) lyase function that catalyzes the first step in base excision repair (BER), the primary repair pathway for the repair of oxidative DNA damage. The DNA N-glycosylase activity releases the damaged DNA base from DNA by cleaving the N-glycosidic bond, leaving an AP site. The AP lyase activity cleaves the phosphodiester bond 3' to the AP site by a beta-elimination. Primarily recognizes and repairs oxidative base damage of pyrimidines.</text>
</comment>
<dbReference type="GO" id="GO:0000703">
    <property type="term" value="F:oxidized pyrimidine nucleobase lesion DNA N-glycosylase activity"/>
    <property type="evidence" value="ECO:0007669"/>
    <property type="project" value="UniProtKB-UniRule"/>
</dbReference>
<feature type="compositionally biased region" description="Low complexity" evidence="9">
    <location>
        <begin position="142"/>
        <end position="156"/>
    </location>
</feature>
<dbReference type="InterPro" id="IPR011257">
    <property type="entry name" value="DNA_glycosylase"/>
</dbReference>
<evidence type="ECO:0000256" key="8">
    <source>
        <dbReference type="HAMAP-Rule" id="MF_03183"/>
    </source>
</evidence>
<evidence type="ECO:0000256" key="9">
    <source>
        <dbReference type="SAM" id="MobiDB-lite"/>
    </source>
</evidence>
<comment type="caution">
    <text evidence="8">Lacks conserved residue(s) required for the propagation of feature annotation.</text>
</comment>
<dbReference type="GO" id="GO:0140078">
    <property type="term" value="F:class I DNA-(apurinic or apyrimidinic site) endonuclease activity"/>
    <property type="evidence" value="ECO:0007669"/>
    <property type="project" value="UniProtKB-EC"/>
</dbReference>
<evidence type="ECO:0000256" key="2">
    <source>
        <dbReference type="ARBA" id="ARBA00022763"/>
    </source>
</evidence>
<dbReference type="Gene3D" id="1.10.340.30">
    <property type="entry name" value="Hypothetical protein, domain 2"/>
    <property type="match status" value="1"/>
</dbReference>
<name>A0A4Y7TQN6_COPMI</name>
<dbReference type="EMBL" id="QPFP01000006">
    <property type="protein sequence ID" value="TEB36238.1"/>
    <property type="molecule type" value="Genomic_DNA"/>
</dbReference>
<feature type="region of interest" description="Disordered" evidence="9">
    <location>
        <begin position="136"/>
        <end position="198"/>
    </location>
</feature>
<dbReference type="HAMAP" id="MF_03183">
    <property type="entry name" value="Endonuclease_III_Nth"/>
    <property type="match status" value="1"/>
</dbReference>
<keyword evidence="8" id="KW-0496">Mitochondrion</keyword>
<dbReference type="SMART" id="SM00478">
    <property type="entry name" value="ENDO3c"/>
    <property type="match status" value="1"/>
</dbReference>
<dbReference type="GO" id="GO:0005739">
    <property type="term" value="C:mitochondrion"/>
    <property type="evidence" value="ECO:0007669"/>
    <property type="project" value="UniProtKB-SubCell"/>
</dbReference>
<dbReference type="PANTHER" id="PTHR43286">
    <property type="entry name" value="ENDONUCLEASE III-LIKE PROTEIN 1"/>
    <property type="match status" value="1"/>
</dbReference>
<dbReference type="GO" id="GO:0006285">
    <property type="term" value="P:base-excision repair, AP site formation"/>
    <property type="evidence" value="ECO:0007669"/>
    <property type="project" value="UniProtKB-UniRule"/>
</dbReference>
<feature type="domain" description="HhH-GPD" evidence="10">
    <location>
        <begin position="249"/>
        <end position="398"/>
    </location>
</feature>
<dbReference type="EC" id="4.2.99.18" evidence="8"/>
<comment type="caution">
    <text evidence="11">The sequence shown here is derived from an EMBL/GenBank/DDBJ whole genome shotgun (WGS) entry which is preliminary data.</text>
</comment>
<sequence length="476" mass="51257">MLRKVSAKANNRAEASTSSLHSSQASSEGRDTLVSQRSGFSSSVTLFTLDSIDGTGSGPRRSPRKRAKIEPEVQLGQVSSCGGGDIEDAGQPSSGAKVSPLFVLRNRLAGRPASEPMAAGVKTKGRKANSTIKVEEEDAKELLPLESPLSSAPSSSRDMVKGEEGAPSVATPATSPTKAKGKSKAQKPVPTTLATPHPAPENWEEVYMLIRQMRSKIVAPVDTMGCDQAQFKESDPKNRRFATLVSLMLSSQTKDEVTDAAVTKLRTAIGGTLSIENLIAADEKVIAEAINKVGFWRRKTELPSSFNQNFSSDVPKTADELCSLPGVGPKMAFLALQVCWDLNLGIGVDVHVHRITNRLGWHKRPTKTPEETRLNLQSWLPKEHHREINHMLVGFGQVRCLPVNPKCDECVLSSKGLCPSARASPSKKKTAVGGKKRKVEVEVEEPSEPGLVTAGLEMDGLLKIEEDIGVKMEEAS</sequence>
<evidence type="ECO:0000313" key="12">
    <source>
        <dbReference type="Proteomes" id="UP000298030"/>
    </source>
</evidence>
<evidence type="ECO:0000256" key="3">
    <source>
        <dbReference type="ARBA" id="ARBA00022801"/>
    </source>
</evidence>
<dbReference type="Pfam" id="PF00633">
    <property type="entry name" value="HHH"/>
    <property type="match status" value="1"/>
</dbReference>
<evidence type="ECO:0000256" key="6">
    <source>
        <dbReference type="ARBA" id="ARBA00023295"/>
    </source>
</evidence>
<gene>
    <name evidence="8" type="primary">NTH1</name>
    <name evidence="11" type="ORF">FA13DRAFT_1787706</name>
</gene>